<name>A0ABX8B292_9BACT</name>
<dbReference type="RefSeq" id="WP_211423016.1">
    <property type="nucleotide sequence ID" value="NZ_CP072642.1"/>
</dbReference>
<dbReference type="Gene3D" id="3.30.1490.270">
    <property type="match status" value="1"/>
</dbReference>
<feature type="domain" description="Circularly permuted ATP-grasp type 2" evidence="1">
    <location>
        <begin position="110"/>
        <end position="417"/>
    </location>
</feature>
<evidence type="ECO:0000313" key="2">
    <source>
        <dbReference type="EMBL" id="QUV94745.1"/>
    </source>
</evidence>
<dbReference type="SUPFAM" id="SSF56059">
    <property type="entry name" value="Glutathione synthetase ATP-binding domain-like"/>
    <property type="match status" value="1"/>
</dbReference>
<reference evidence="2 3" key="1">
    <citation type="submission" date="2021-03" db="EMBL/GenBank/DDBJ databases">
        <title>Genomic and phenotypic characterization of Chloracidobacterium isolates provides evidence for multiple species.</title>
        <authorList>
            <person name="Saini M.K."/>
            <person name="Costas A.M.G."/>
            <person name="Tank M."/>
            <person name="Bryant D.A."/>
        </authorList>
    </citation>
    <scope>NUCLEOTIDE SEQUENCE [LARGE SCALE GENOMIC DNA]</scope>
    <source>
        <strain evidence="2 3">N</strain>
    </source>
</reference>
<keyword evidence="3" id="KW-1185">Reference proteome</keyword>
<evidence type="ECO:0000259" key="1">
    <source>
        <dbReference type="Pfam" id="PF14403"/>
    </source>
</evidence>
<sequence>MQPAIDDFHRLIMEDVVAARAAVEQLDAAFIARGILFAGKAMPAHLRPHFFSREQRRQLETAAASVLHAALAAEKGLFGGNREALFEALRIQDAERQLLRTDPGYDNPVVWTRLDAFPTPDGIFFLEFNHDAPAGVGYSAAMTEIYLDLPIVRRFAEQYVLESDEPRPALLAALLTTYRDFGGQEHPNIGIVDWTDVRTSADQIILRDYFIREGYHAVIADPREVELRDGRLYAGDTRLDIVYRRVVTSELLTRLDETRDFTTAYEIRAACFINSFRCRVSENKAFFAFLTDPSQLSFLSDEARATLLKHLPWTRIVAEQHTTLPNGQRVDLCEHVACHRAAFVLKPADAYGGTNVYVGSETDDATWEQALRRAVRDDALWVVQQRVATPVETFPIHHADGTFTFEPMKYNANPFYLGGQIAGAVVRTSQSAVINVSAGGGSIPTFTVAPRQSA</sequence>
<proteinExistence type="predicted"/>
<protein>
    <recommendedName>
        <fullName evidence="1">Circularly permuted ATP-grasp type 2 domain-containing protein</fullName>
    </recommendedName>
</protein>
<dbReference type="InterPro" id="IPR025841">
    <property type="entry name" value="CP_ATPgrasp_2"/>
</dbReference>
<accession>A0ABX8B292</accession>
<organism evidence="2 3">
    <name type="scientific">Chloracidobacterium sp. N</name>
    <dbReference type="NCBI Taxonomy" id="2821540"/>
    <lineage>
        <taxon>Bacteria</taxon>
        <taxon>Pseudomonadati</taxon>
        <taxon>Acidobacteriota</taxon>
        <taxon>Terriglobia</taxon>
        <taxon>Terriglobales</taxon>
        <taxon>Acidobacteriaceae</taxon>
        <taxon>Chloracidobacterium</taxon>
        <taxon>Chloracidobacterium aggregatum</taxon>
    </lineage>
</organism>
<dbReference type="EMBL" id="CP072642">
    <property type="protein sequence ID" value="QUV94745.1"/>
    <property type="molecule type" value="Genomic_DNA"/>
</dbReference>
<evidence type="ECO:0000313" key="3">
    <source>
        <dbReference type="Proteomes" id="UP000677668"/>
    </source>
</evidence>
<gene>
    <name evidence="2" type="ORF">J8C05_04680</name>
</gene>
<dbReference type="Pfam" id="PF14403">
    <property type="entry name" value="CP_ATPgrasp_2"/>
    <property type="match status" value="1"/>
</dbReference>
<dbReference type="Proteomes" id="UP000677668">
    <property type="component" value="Chromosome 1"/>
</dbReference>